<evidence type="ECO:0000313" key="2">
    <source>
        <dbReference type="EMBL" id="SUB88714.1"/>
    </source>
</evidence>
<evidence type="ECO:0000313" key="3">
    <source>
        <dbReference type="Proteomes" id="UP000254156"/>
    </source>
</evidence>
<gene>
    <name evidence="2" type="ORF">NCTC11632_00786</name>
</gene>
<dbReference type="RefSeq" id="WP_025003918.1">
    <property type="nucleotide sequence ID" value="NZ_UGTF01000002.1"/>
</dbReference>
<sequence length="63" mass="7244">MRQSVFEEFNKKRAGVSESDEAKLNKHCMVKNCRLRPVFEGQSFYNAVSYCEGKSLLTNKVPN</sequence>
<accession>A0A379E8S8</accession>
<evidence type="ECO:0000256" key="1">
    <source>
        <dbReference type="SAM" id="MobiDB-lite"/>
    </source>
</evidence>
<dbReference type="Proteomes" id="UP000254156">
    <property type="component" value="Unassembled WGS sequence"/>
</dbReference>
<reference evidence="2 3" key="1">
    <citation type="submission" date="2018-06" db="EMBL/GenBank/DDBJ databases">
        <authorList>
            <consortium name="Pathogen Informatics"/>
            <person name="Doyle S."/>
        </authorList>
    </citation>
    <scope>NUCLEOTIDE SEQUENCE [LARGE SCALE GENOMIC DNA]</scope>
    <source>
        <strain evidence="2 3">NCTC11632</strain>
    </source>
</reference>
<protein>
    <submittedName>
        <fullName evidence="2">Uncharacterized protein</fullName>
    </submittedName>
</protein>
<name>A0A379E8S8_9PORP</name>
<dbReference type="EMBL" id="UGTF01000002">
    <property type="protein sequence ID" value="SUB88714.1"/>
    <property type="molecule type" value="Genomic_DNA"/>
</dbReference>
<organism evidence="2 3">
    <name type="scientific">Porphyromonas macacae</name>
    <dbReference type="NCBI Taxonomy" id="28115"/>
    <lineage>
        <taxon>Bacteria</taxon>
        <taxon>Pseudomonadati</taxon>
        <taxon>Bacteroidota</taxon>
        <taxon>Bacteroidia</taxon>
        <taxon>Bacteroidales</taxon>
        <taxon>Porphyromonadaceae</taxon>
        <taxon>Porphyromonas</taxon>
    </lineage>
</organism>
<dbReference type="AlphaFoldDB" id="A0A379E8S8"/>
<proteinExistence type="predicted"/>
<feature type="region of interest" description="Disordered" evidence="1">
    <location>
        <begin position="1"/>
        <end position="21"/>
    </location>
</feature>